<dbReference type="EMBL" id="HBIW01026090">
    <property type="protein sequence ID" value="CAE0707060.1"/>
    <property type="molecule type" value="Transcribed_RNA"/>
</dbReference>
<accession>A0A7S4A8L7</accession>
<gene>
    <name evidence="2" type="ORF">PCAL00307_LOCUS22511</name>
    <name evidence="3" type="ORF">PECAL_4P23160</name>
</gene>
<evidence type="ECO:0008006" key="5">
    <source>
        <dbReference type="Google" id="ProtNLM"/>
    </source>
</evidence>
<evidence type="ECO:0000313" key="2">
    <source>
        <dbReference type="EMBL" id="CAE0707060.1"/>
    </source>
</evidence>
<organism evidence="2">
    <name type="scientific">Pelagomonas calceolata</name>
    <dbReference type="NCBI Taxonomy" id="35677"/>
    <lineage>
        <taxon>Eukaryota</taxon>
        <taxon>Sar</taxon>
        <taxon>Stramenopiles</taxon>
        <taxon>Ochrophyta</taxon>
        <taxon>Pelagophyceae</taxon>
        <taxon>Pelagomonadales</taxon>
        <taxon>Pelagomonadaceae</taxon>
        <taxon>Pelagomonas</taxon>
    </lineage>
</organism>
<evidence type="ECO:0000313" key="4">
    <source>
        <dbReference type="Proteomes" id="UP000789595"/>
    </source>
</evidence>
<reference evidence="2" key="1">
    <citation type="submission" date="2021-01" db="EMBL/GenBank/DDBJ databases">
        <authorList>
            <person name="Corre E."/>
            <person name="Pelletier E."/>
            <person name="Niang G."/>
            <person name="Scheremetjew M."/>
            <person name="Finn R."/>
            <person name="Kale V."/>
            <person name="Holt S."/>
            <person name="Cochrane G."/>
            <person name="Meng A."/>
            <person name="Brown T."/>
            <person name="Cohen L."/>
        </authorList>
    </citation>
    <scope>NUCLEOTIDE SEQUENCE</scope>
    <source>
        <strain evidence="2">CCMP1756</strain>
    </source>
</reference>
<evidence type="ECO:0000313" key="3">
    <source>
        <dbReference type="EMBL" id="CAH0375001.1"/>
    </source>
</evidence>
<feature type="chain" id="PRO_5036212334" description="PSI-F" evidence="1">
    <location>
        <begin position="19"/>
        <end position="149"/>
    </location>
</feature>
<dbReference type="AlphaFoldDB" id="A0A7S4A8L7"/>
<dbReference type="EMBL" id="CAKKNE010000004">
    <property type="protein sequence ID" value="CAH0375001.1"/>
    <property type="molecule type" value="Genomic_DNA"/>
</dbReference>
<name>A0A7S4A8L7_9STRA</name>
<keyword evidence="1" id="KW-0732">Signal</keyword>
<sequence>MGMHFRMQLLLCWGSVAAFTTPALRATLRPTSSLAAQNDDERMYEYYKKKWSKAAADDWLAGRQRDRGAYSEKNAKRLGARPGEEYDLGSAMDANTDDTITKIIAGAAIVSIITGLFFGVLQPLLAPPTFTGDDGTVYMKSADGSFVEK</sequence>
<protein>
    <recommendedName>
        <fullName evidence="5">PSI-F</fullName>
    </recommendedName>
</protein>
<reference evidence="3" key="2">
    <citation type="submission" date="2021-11" db="EMBL/GenBank/DDBJ databases">
        <authorList>
            <consortium name="Genoscope - CEA"/>
            <person name="William W."/>
        </authorList>
    </citation>
    <scope>NUCLEOTIDE SEQUENCE</scope>
</reference>
<dbReference type="OrthoDB" id="41651at2759"/>
<proteinExistence type="predicted"/>
<keyword evidence="4" id="KW-1185">Reference proteome</keyword>
<feature type="signal peptide" evidence="1">
    <location>
        <begin position="1"/>
        <end position="18"/>
    </location>
</feature>
<dbReference type="Proteomes" id="UP000789595">
    <property type="component" value="Unassembled WGS sequence"/>
</dbReference>
<evidence type="ECO:0000256" key="1">
    <source>
        <dbReference type="SAM" id="SignalP"/>
    </source>
</evidence>